<evidence type="ECO:0000256" key="2">
    <source>
        <dbReference type="ARBA" id="ARBA00007441"/>
    </source>
</evidence>
<dbReference type="eggNOG" id="COG1167">
    <property type="taxonomic scope" value="Bacteria"/>
</dbReference>
<evidence type="ECO:0000256" key="1">
    <source>
        <dbReference type="ARBA" id="ARBA00001933"/>
    </source>
</evidence>
<dbReference type="GO" id="GO:0008483">
    <property type="term" value="F:transaminase activity"/>
    <property type="evidence" value="ECO:0007669"/>
    <property type="project" value="UniProtKB-KW"/>
</dbReference>
<dbReference type="InterPro" id="IPR015424">
    <property type="entry name" value="PyrdxlP-dep_Trfase"/>
</dbReference>
<keyword evidence="4 8" id="KW-0032">Aminotransferase</keyword>
<dbReference type="InterPro" id="IPR015422">
    <property type="entry name" value="PyrdxlP-dep_Trfase_small"/>
</dbReference>
<proteinExistence type="inferred from homology"/>
<dbReference type="CDD" id="cd00609">
    <property type="entry name" value="AAT_like"/>
    <property type="match status" value="1"/>
</dbReference>
<dbReference type="EMBL" id="CM001376">
    <property type="protein sequence ID" value="EHM12813.1"/>
    <property type="molecule type" value="Genomic_DNA"/>
</dbReference>
<gene>
    <name evidence="8" type="ORF">JonanDRAFT_0395</name>
</gene>
<keyword evidence="5 8" id="KW-0808">Transferase</keyword>
<evidence type="ECO:0000256" key="6">
    <source>
        <dbReference type="ARBA" id="ARBA00022898"/>
    </source>
</evidence>
<dbReference type="SUPFAM" id="SSF53383">
    <property type="entry name" value="PLP-dependent transferases"/>
    <property type="match status" value="1"/>
</dbReference>
<sequence>MSNAWTESFSTLAKNLRPSAVSGLFKAIKNPKMISFAGGMPAPEVFPIDKFAEGAHLLKDRGSELLQYGTATEGDSSLRSSLIKFMAPRLGRTVDMEEILLTTGSQQALDLFAWAMFDKGDAIITEEPTYMAALNVFSNHGAQAVGVPCDAEGMMVDKLPALIEKLRGEGKKVKGIYTIVNFQNPGGMTMTVARRQKLAQIAGEYGVPIFEDDPYGYVRYEGEHLPSIFSFDKAGNTLYAGSFSKILSPGVRIGWVCGDREIIRKMSAFKQSTDLCSSPITQALVAEYCEKGYLEQHIPVIADNYRKRRDAMEESLQRHMKPLDVTWVKPEGGFFFWLKMPGVDCEKLMTICLEKMVAFVVGTAFCIDPEAGRNYCRLNFTYCKPDKIEEGIRRMAEAIQSLRK</sequence>
<dbReference type="Proteomes" id="UP000003806">
    <property type="component" value="Chromosome"/>
</dbReference>
<dbReference type="OrthoDB" id="1360at2"/>
<dbReference type="Pfam" id="PF00155">
    <property type="entry name" value="Aminotran_1_2"/>
    <property type="match status" value="1"/>
</dbReference>
<dbReference type="RefSeq" id="WP_008522573.1">
    <property type="nucleotide sequence ID" value="NZ_CM001376.1"/>
</dbReference>
<reference evidence="8 9" key="1">
    <citation type="submission" date="2011-11" db="EMBL/GenBank/DDBJ databases">
        <title>The Noncontiguous Finished genome of Jonquetella anthropi DSM 22815.</title>
        <authorList>
            <consortium name="US DOE Joint Genome Institute (JGI-PGF)"/>
            <person name="Lucas S."/>
            <person name="Copeland A."/>
            <person name="Lapidus A."/>
            <person name="Glavina del Rio T."/>
            <person name="Dalin E."/>
            <person name="Tice H."/>
            <person name="Bruce D."/>
            <person name="Goodwin L."/>
            <person name="Pitluck S."/>
            <person name="Peters L."/>
            <person name="Mikhailova N."/>
            <person name="Held B."/>
            <person name="Kyrpides N."/>
            <person name="Mavromatis K."/>
            <person name="Ivanova N."/>
            <person name="Markowitz V."/>
            <person name="Cheng J.-F."/>
            <person name="Hugenholtz P."/>
            <person name="Woyke T."/>
            <person name="Wu D."/>
            <person name="Gronow S."/>
            <person name="Wellnitz S."/>
            <person name="Brambilla E."/>
            <person name="Klenk H.-P."/>
            <person name="Eisen J.A."/>
        </authorList>
    </citation>
    <scope>NUCLEOTIDE SEQUENCE [LARGE SCALE GENOMIC DNA]</scope>
    <source>
        <strain evidence="8 9">DSM 22815</strain>
    </source>
</reference>
<dbReference type="GO" id="GO:0030170">
    <property type="term" value="F:pyridoxal phosphate binding"/>
    <property type="evidence" value="ECO:0007669"/>
    <property type="project" value="InterPro"/>
</dbReference>
<evidence type="ECO:0000256" key="4">
    <source>
        <dbReference type="ARBA" id="ARBA00022576"/>
    </source>
</evidence>
<evidence type="ECO:0000259" key="7">
    <source>
        <dbReference type="Pfam" id="PF00155"/>
    </source>
</evidence>
<dbReference type="PANTHER" id="PTHR42790">
    <property type="entry name" value="AMINOTRANSFERASE"/>
    <property type="match status" value="1"/>
</dbReference>
<dbReference type="InterPro" id="IPR050859">
    <property type="entry name" value="Class-I_PLP-dep_aminotransf"/>
</dbReference>
<dbReference type="FunFam" id="3.40.640.10:FF:000053">
    <property type="entry name" value="Aminotransferase, class I"/>
    <property type="match status" value="1"/>
</dbReference>
<organism evidence="8 9">
    <name type="scientific">Jonquetella anthropi DSM 22815</name>
    <dbReference type="NCBI Taxonomy" id="885272"/>
    <lineage>
        <taxon>Bacteria</taxon>
        <taxon>Thermotogati</taxon>
        <taxon>Synergistota</taxon>
        <taxon>Synergistia</taxon>
        <taxon>Synergistales</taxon>
        <taxon>Dethiosulfovibrionaceae</taxon>
        <taxon>Jonquetella</taxon>
    </lineage>
</organism>
<comment type="cofactor">
    <cofactor evidence="1">
        <name>pyridoxal 5'-phosphate</name>
        <dbReference type="ChEBI" id="CHEBI:597326"/>
    </cofactor>
</comment>
<keyword evidence="6" id="KW-0663">Pyridoxal phosphate</keyword>
<keyword evidence="9" id="KW-1185">Reference proteome</keyword>
<comment type="subunit">
    <text evidence="3">Homodimer.</text>
</comment>
<protein>
    <submittedName>
        <fullName evidence="8">Transcriptional regulator with HTH domain and aminotransferase domain</fullName>
    </submittedName>
</protein>
<dbReference type="InterPro" id="IPR004839">
    <property type="entry name" value="Aminotransferase_I/II_large"/>
</dbReference>
<evidence type="ECO:0000256" key="3">
    <source>
        <dbReference type="ARBA" id="ARBA00011738"/>
    </source>
</evidence>
<dbReference type="Gene3D" id="3.40.640.10">
    <property type="entry name" value="Type I PLP-dependent aspartate aminotransferase-like (Major domain)"/>
    <property type="match status" value="1"/>
</dbReference>
<feature type="domain" description="Aminotransferase class I/classII large" evidence="7">
    <location>
        <begin position="62"/>
        <end position="394"/>
    </location>
</feature>
<comment type="similarity">
    <text evidence="2">Belongs to the class-I pyridoxal-phosphate-dependent aminotransferase family.</text>
</comment>
<dbReference type="HOGENOM" id="CLU_017584_0_6_0"/>
<dbReference type="AlphaFoldDB" id="H0UJ80"/>
<accession>H0UJ80</accession>
<evidence type="ECO:0000313" key="8">
    <source>
        <dbReference type="EMBL" id="EHM12813.1"/>
    </source>
</evidence>
<evidence type="ECO:0000313" key="9">
    <source>
        <dbReference type="Proteomes" id="UP000003806"/>
    </source>
</evidence>
<dbReference type="InterPro" id="IPR015421">
    <property type="entry name" value="PyrdxlP-dep_Trfase_major"/>
</dbReference>
<dbReference type="PANTHER" id="PTHR42790:SF19">
    <property type="entry name" value="KYNURENINE_ALPHA-AMINOADIPATE AMINOTRANSFERASE, MITOCHONDRIAL"/>
    <property type="match status" value="1"/>
</dbReference>
<name>H0UJ80_9BACT</name>
<dbReference type="STRING" id="885272.JonanDRAFT_0395"/>
<dbReference type="GO" id="GO:1901605">
    <property type="term" value="P:alpha-amino acid metabolic process"/>
    <property type="evidence" value="ECO:0007669"/>
    <property type="project" value="TreeGrafter"/>
</dbReference>
<dbReference type="Gene3D" id="3.90.1150.10">
    <property type="entry name" value="Aspartate Aminotransferase, domain 1"/>
    <property type="match status" value="1"/>
</dbReference>
<evidence type="ECO:0000256" key="5">
    <source>
        <dbReference type="ARBA" id="ARBA00022679"/>
    </source>
</evidence>